<evidence type="ECO:0000313" key="1">
    <source>
        <dbReference type="EMBL" id="PWT36473.1"/>
    </source>
</evidence>
<dbReference type="EMBL" id="QGHV01000083">
    <property type="protein sequence ID" value="PWT36473.1"/>
    <property type="molecule type" value="Genomic_DNA"/>
</dbReference>
<comment type="caution">
    <text evidence="1">The sequence shown here is derived from an EMBL/GenBank/DDBJ whole genome shotgun (WGS) entry which is preliminary data.</text>
</comment>
<dbReference type="AlphaFoldDB" id="A0ABD6Y3Z4"/>
<organism evidence="1 2">
    <name type="scientific">Limosilactobacillus reuteri</name>
    <name type="common">Lactobacillus reuteri</name>
    <dbReference type="NCBI Taxonomy" id="1598"/>
    <lineage>
        <taxon>Bacteria</taxon>
        <taxon>Bacillati</taxon>
        <taxon>Bacillota</taxon>
        <taxon>Bacilli</taxon>
        <taxon>Lactobacillales</taxon>
        <taxon>Lactobacillaceae</taxon>
        <taxon>Limosilactobacillus</taxon>
    </lineage>
</organism>
<protein>
    <submittedName>
        <fullName evidence="1">Uncharacterized protein</fullName>
    </submittedName>
</protein>
<proteinExistence type="predicted"/>
<gene>
    <name evidence="1" type="ORF">DKZ35_10100</name>
</gene>
<reference evidence="2" key="1">
    <citation type="journal article" date="2018" name="Front. Microbiol.">
        <title>Comparative Genomics of the Herbivore Gut Symbiont Lactobacillus reuteri Reveals Genetic Diversity and Lifestyle Adaptation.</title>
        <authorList>
            <person name="Zhao J."/>
        </authorList>
    </citation>
    <scope>NUCLEOTIDE SEQUENCE [LARGE SCALE GENOMIC DNA]</scope>
    <source>
        <strain evidence="2">LR9</strain>
    </source>
</reference>
<dbReference type="Proteomes" id="UP000245735">
    <property type="component" value="Unassembled WGS sequence"/>
</dbReference>
<evidence type="ECO:0000313" key="2">
    <source>
        <dbReference type="Proteomes" id="UP000245735"/>
    </source>
</evidence>
<accession>A0ABD6Y3Z4</accession>
<sequence length="74" mass="8745">RWCERSIIELINYLLLDLMSLDLVECVSRASARNKKPPAMRVGDKNYIKKASFALRCRCSSQNQIREKRFYKYG</sequence>
<feature type="non-terminal residue" evidence="1">
    <location>
        <position position="1"/>
    </location>
</feature>
<name>A0ABD6Y3Z4_LIMRT</name>